<dbReference type="RefSeq" id="WP_165503069.1">
    <property type="nucleotide sequence ID" value="NZ_CAACUY010000125.1"/>
</dbReference>
<keyword evidence="2" id="KW-1185">Reference proteome</keyword>
<evidence type="ECO:0000313" key="1">
    <source>
        <dbReference type="EMBL" id="MFD0684504.1"/>
    </source>
</evidence>
<dbReference type="Proteomes" id="UP001597063">
    <property type="component" value="Unassembled WGS sequence"/>
</dbReference>
<protein>
    <recommendedName>
        <fullName evidence="3">KAP NTPase domain-containing protein</fullName>
    </recommendedName>
</protein>
<comment type="caution">
    <text evidence="1">The sequence shown here is derived from an EMBL/GenBank/DDBJ whole genome shotgun (WGS) entry which is preliminary data.</text>
</comment>
<proteinExistence type="predicted"/>
<name>A0ABW2XDL2_9ACTN</name>
<evidence type="ECO:0000313" key="2">
    <source>
        <dbReference type="Proteomes" id="UP001597063"/>
    </source>
</evidence>
<organism evidence="1 2">
    <name type="scientific">Actinomadura fibrosa</name>
    <dbReference type="NCBI Taxonomy" id="111802"/>
    <lineage>
        <taxon>Bacteria</taxon>
        <taxon>Bacillati</taxon>
        <taxon>Actinomycetota</taxon>
        <taxon>Actinomycetes</taxon>
        <taxon>Streptosporangiales</taxon>
        <taxon>Thermomonosporaceae</taxon>
        <taxon>Actinomadura</taxon>
    </lineage>
</organism>
<gene>
    <name evidence="1" type="ORF">ACFQZM_08360</name>
</gene>
<accession>A0ABW2XDL2</accession>
<evidence type="ECO:0008006" key="3">
    <source>
        <dbReference type="Google" id="ProtNLM"/>
    </source>
</evidence>
<reference evidence="2" key="1">
    <citation type="journal article" date="2019" name="Int. J. Syst. Evol. Microbiol.">
        <title>The Global Catalogue of Microorganisms (GCM) 10K type strain sequencing project: providing services to taxonomists for standard genome sequencing and annotation.</title>
        <authorList>
            <consortium name="The Broad Institute Genomics Platform"/>
            <consortium name="The Broad Institute Genome Sequencing Center for Infectious Disease"/>
            <person name="Wu L."/>
            <person name="Ma J."/>
        </authorList>
    </citation>
    <scope>NUCLEOTIDE SEQUENCE [LARGE SCALE GENOMIC DNA]</scope>
    <source>
        <strain evidence="2">JCM 9371</strain>
    </source>
</reference>
<sequence length="764" mass="83993">MRPSASVVLDPDVVLDERKGALKRACALVEEVMGHVADDPEVVAARGVCVLSGEQFADVRRTIVDPGNVKRIVRHVAGRHPRFLVWLARGRISRLKNVYGWLAVVVLLAPPPFRAPLNDRLFGRVAAHAPWRTTVHEYVIQQVRREINGKREDARYARELPTYPARPGVTLDPSVLRGLTAATEPAAGAGVPSLAEIERLTERTAAGAIGISGRRGAGKSTAIARFCESRYGSSGPQHSGGRCAEGMPGLRFVIKAPVRYDARDFLIHLSSRLCETILADHRLVPTIPRRFPWRQAAAAVLFLTGVTAGYRAWRGAWPEWIWSSARFDAWFAAAACGVASVLLAGWRTRQAWLERRGTIALGADARERLERLHYQRKVTTARQLGFAASGATAGASRSREMSELVMTLPELIDDYRDLAERTVAALRQRQLAGGRPESEAAVRLVIGIDEIDRIDDAAEAHAFLDGIKAVFGTPYTVYLVAVRPEALLANPRSGSVRPPTLGGVFDETVWIDALPLQGAVDVLADRVVGLPVPFVLLCSCLSGGYPEDLVRIARQIFAVTVPDDGSPRPGVGLNEIADRVVAEEIKLLARRAFIQAARLDMADGSALLDLLNDHDRLVPRGRCDVAARLQMVFDLHGDDPEKWRRFVDAHGRLDSAAYVCDSFATSLYYLLTVHEMFVGNLAEDAWKELEPSRDVADYARCEPFRELAEAREIVTTSPYLAWERVSKARDAAREDSSVRPRFLGAFSAHVDNSRPALPDRRDGA</sequence>
<dbReference type="EMBL" id="JBHTGP010000003">
    <property type="protein sequence ID" value="MFD0684504.1"/>
    <property type="molecule type" value="Genomic_DNA"/>
</dbReference>